<protein>
    <recommendedName>
        <fullName evidence="3">Arylmalonate decarboxylase</fullName>
    </recommendedName>
</protein>
<dbReference type="InterPro" id="IPR026286">
    <property type="entry name" value="MaiA/AMDase"/>
</dbReference>
<accession>A0A261URG2</accession>
<evidence type="ECO:0000313" key="1">
    <source>
        <dbReference type="EMBL" id="OZI64484.1"/>
    </source>
</evidence>
<dbReference type="OrthoDB" id="483160at2"/>
<dbReference type="PIRSF" id="PIRSF015736">
    <property type="entry name" value="MI"/>
    <property type="match status" value="1"/>
</dbReference>
<dbReference type="PANTHER" id="PTHR40267">
    <property type="entry name" value="BLR3294 PROTEIN"/>
    <property type="match status" value="1"/>
</dbReference>
<dbReference type="RefSeq" id="WP_094840789.1">
    <property type="nucleotide sequence ID" value="NZ_NEVS01000002.1"/>
</dbReference>
<sequence>MMGWRGRIGFLVPPGNPTVEPEMQQLVPRGVSLHFTRMVAHGLTGAHAGQEDRNRTQIAHIPENVELLAMVKPGVIVMAHTATSYTLGRQGEADLVARMEKQYGIPFITAFGSVLAAFKHLGIERVAYATPYNAETTLQGKAHLESCGMNVVAHGILPGVVNIYDETPERAYALGRQVDHPDAQALFLSGVGMPTVDAINLLERDLGKPVISSATAMMWNALRVIGVRDTAPDGGALLGAASVAAKRP</sequence>
<dbReference type="InterPro" id="IPR053714">
    <property type="entry name" value="Iso_Racemase_Enz_sf"/>
</dbReference>
<proteinExistence type="predicted"/>
<dbReference type="Gene3D" id="3.40.50.12500">
    <property type="match status" value="1"/>
</dbReference>
<evidence type="ECO:0000313" key="2">
    <source>
        <dbReference type="Proteomes" id="UP000215767"/>
    </source>
</evidence>
<gene>
    <name evidence="1" type="ORF">CAL28_07370</name>
</gene>
<keyword evidence="2" id="KW-1185">Reference proteome</keyword>
<comment type="caution">
    <text evidence="1">The sequence shown here is derived from an EMBL/GenBank/DDBJ whole genome shotgun (WGS) entry which is preliminary data.</text>
</comment>
<dbReference type="PANTHER" id="PTHR40267:SF1">
    <property type="entry name" value="BLR3294 PROTEIN"/>
    <property type="match status" value="1"/>
</dbReference>
<reference evidence="2" key="1">
    <citation type="submission" date="2017-05" db="EMBL/GenBank/DDBJ databases">
        <title>Complete and WGS of Bordetella genogroups.</title>
        <authorList>
            <person name="Spilker T."/>
            <person name="Lipuma J."/>
        </authorList>
    </citation>
    <scope>NUCLEOTIDE SEQUENCE [LARGE SCALE GENOMIC DNA]</scope>
    <source>
        <strain evidence="2">AU8856</strain>
    </source>
</reference>
<organism evidence="1 2">
    <name type="scientific">Bordetella genomosp. 11</name>
    <dbReference type="NCBI Taxonomy" id="1416808"/>
    <lineage>
        <taxon>Bacteria</taxon>
        <taxon>Pseudomonadati</taxon>
        <taxon>Pseudomonadota</taxon>
        <taxon>Betaproteobacteria</taxon>
        <taxon>Burkholderiales</taxon>
        <taxon>Alcaligenaceae</taxon>
        <taxon>Bordetella</taxon>
    </lineage>
</organism>
<dbReference type="Pfam" id="PF17645">
    <property type="entry name" value="Amdase"/>
    <property type="match status" value="1"/>
</dbReference>
<dbReference type="Proteomes" id="UP000215767">
    <property type="component" value="Unassembled WGS sequence"/>
</dbReference>
<dbReference type="AlphaFoldDB" id="A0A261URG2"/>
<evidence type="ECO:0008006" key="3">
    <source>
        <dbReference type="Google" id="ProtNLM"/>
    </source>
</evidence>
<dbReference type="EMBL" id="NEVS01000002">
    <property type="protein sequence ID" value="OZI64484.1"/>
    <property type="molecule type" value="Genomic_DNA"/>
</dbReference>
<name>A0A261URG2_9BORD</name>